<dbReference type="GO" id="GO:0008270">
    <property type="term" value="F:zinc ion binding"/>
    <property type="evidence" value="ECO:0007669"/>
    <property type="project" value="UniProtKB-KW"/>
</dbReference>
<sequence length="220" mass="24460">MGSTSEDYFGRLTKLWDSMAECLTTKSFSCEKCQCKLETAHEIECDTICVHDFLFGLDDGIHGSVRSQICAQIPLLDLDTVYQTIVQNEMVRLITRVENTPVMTFAAQTSSPKTRNNNGAQRPHSFNPDANTTCTSCGRKGHTGNSCFRVIGFLKWWGEQPRNRINVKGGHENMNSGVRNSGARANSTQVVGTSMEIGANVALTEADRQGLIRFSDTQWW</sequence>
<dbReference type="PROSITE" id="PS50158">
    <property type="entry name" value="ZF_CCHC"/>
    <property type="match status" value="1"/>
</dbReference>
<name>A0A6D2HUM7_9BRAS</name>
<keyword evidence="1" id="KW-0862">Zinc</keyword>
<keyword evidence="1" id="KW-0863">Zinc-finger</keyword>
<dbReference type="PANTHER" id="PTHR34222:SF79">
    <property type="entry name" value="RETROVIRUS-RELATED POL POLYPROTEIN FROM TRANSPOSON TNT 1-94"/>
    <property type="match status" value="1"/>
</dbReference>
<keyword evidence="5" id="KW-1185">Reference proteome</keyword>
<keyword evidence="1" id="KW-0479">Metal-binding</keyword>
<comment type="caution">
    <text evidence="4">The sequence shown here is derived from an EMBL/GenBank/DDBJ whole genome shotgun (WGS) entry which is preliminary data.</text>
</comment>
<proteinExistence type="predicted"/>
<protein>
    <recommendedName>
        <fullName evidence="3">CCHC-type domain-containing protein</fullName>
    </recommendedName>
</protein>
<dbReference type="AlphaFoldDB" id="A0A6D2HUM7"/>
<feature type="region of interest" description="Disordered" evidence="2">
    <location>
        <begin position="108"/>
        <end position="127"/>
    </location>
</feature>
<dbReference type="InterPro" id="IPR001878">
    <property type="entry name" value="Znf_CCHC"/>
</dbReference>
<evidence type="ECO:0000313" key="5">
    <source>
        <dbReference type="Proteomes" id="UP000467841"/>
    </source>
</evidence>
<gene>
    <name evidence="4" type="ORF">MERR_LOCUS4891</name>
</gene>
<feature type="compositionally biased region" description="Polar residues" evidence="2">
    <location>
        <begin position="108"/>
        <end position="120"/>
    </location>
</feature>
<evidence type="ECO:0000313" key="4">
    <source>
        <dbReference type="EMBL" id="CAA7017656.1"/>
    </source>
</evidence>
<dbReference type="EMBL" id="CACVBM020000333">
    <property type="protein sequence ID" value="CAA7017656.1"/>
    <property type="molecule type" value="Genomic_DNA"/>
</dbReference>
<feature type="domain" description="CCHC-type" evidence="3">
    <location>
        <begin position="134"/>
        <end position="147"/>
    </location>
</feature>
<evidence type="ECO:0000259" key="3">
    <source>
        <dbReference type="PROSITE" id="PS50158"/>
    </source>
</evidence>
<evidence type="ECO:0000256" key="2">
    <source>
        <dbReference type="SAM" id="MobiDB-lite"/>
    </source>
</evidence>
<evidence type="ECO:0000256" key="1">
    <source>
        <dbReference type="PROSITE-ProRule" id="PRU00047"/>
    </source>
</evidence>
<dbReference type="PANTHER" id="PTHR34222">
    <property type="entry name" value="GAG_PRE-INTEGRS DOMAIN-CONTAINING PROTEIN"/>
    <property type="match status" value="1"/>
</dbReference>
<dbReference type="Proteomes" id="UP000467841">
    <property type="component" value="Unassembled WGS sequence"/>
</dbReference>
<accession>A0A6D2HUM7</accession>
<dbReference type="GO" id="GO:0003676">
    <property type="term" value="F:nucleic acid binding"/>
    <property type="evidence" value="ECO:0007669"/>
    <property type="project" value="InterPro"/>
</dbReference>
<reference evidence="4" key="1">
    <citation type="submission" date="2020-01" db="EMBL/GenBank/DDBJ databases">
        <authorList>
            <person name="Mishra B."/>
        </authorList>
    </citation>
    <scope>NUCLEOTIDE SEQUENCE [LARGE SCALE GENOMIC DNA]</scope>
</reference>
<organism evidence="4 5">
    <name type="scientific">Microthlaspi erraticum</name>
    <dbReference type="NCBI Taxonomy" id="1685480"/>
    <lineage>
        <taxon>Eukaryota</taxon>
        <taxon>Viridiplantae</taxon>
        <taxon>Streptophyta</taxon>
        <taxon>Embryophyta</taxon>
        <taxon>Tracheophyta</taxon>
        <taxon>Spermatophyta</taxon>
        <taxon>Magnoliopsida</taxon>
        <taxon>eudicotyledons</taxon>
        <taxon>Gunneridae</taxon>
        <taxon>Pentapetalae</taxon>
        <taxon>rosids</taxon>
        <taxon>malvids</taxon>
        <taxon>Brassicales</taxon>
        <taxon>Brassicaceae</taxon>
        <taxon>Coluteocarpeae</taxon>
        <taxon>Microthlaspi</taxon>
    </lineage>
</organism>